<evidence type="ECO:0000313" key="2">
    <source>
        <dbReference type="EMBL" id="RJF38011.1"/>
    </source>
</evidence>
<keyword evidence="1" id="KW-0472">Membrane</keyword>
<keyword evidence="1" id="KW-0812">Transmembrane</keyword>
<dbReference type="InterPro" id="IPR049458">
    <property type="entry name" value="EpsG-like"/>
</dbReference>
<dbReference type="Pfam" id="PF14897">
    <property type="entry name" value="EpsG"/>
    <property type="match status" value="1"/>
</dbReference>
<protein>
    <submittedName>
        <fullName evidence="2">EpsG family protein</fullName>
    </submittedName>
</protein>
<feature type="transmembrane region" description="Helical" evidence="1">
    <location>
        <begin position="286"/>
        <end position="304"/>
    </location>
</feature>
<proteinExistence type="predicted"/>
<organism evidence="2 3">
    <name type="scientific">Pseudoalteromonas gelatinilytica</name>
    <dbReference type="NCBI Taxonomy" id="1703256"/>
    <lineage>
        <taxon>Bacteria</taxon>
        <taxon>Pseudomonadati</taxon>
        <taxon>Pseudomonadota</taxon>
        <taxon>Gammaproteobacteria</taxon>
        <taxon>Alteromonadales</taxon>
        <taxon>Pseudoalteromonadaceae</taxon>
        <taxon>Pseudoalteromonas</taxon>
    </lineage>
</organism>
<evidence type="ECO:0000313" key="3">
    <source>
        <dbReference type="Proteomes" id="UP000265938"/>
    </source>
</evidence>
<feature type="transmembrane region" description="Helical" evidence="1">
    <location>
        <begin position="179"/>
        <end position="197"/>
    </location>
</feature>
<feature type="transmembrane region" description="Helical" evidence="1">
    <location>
        <begin position="59"/>
        <end position="81"/>
    </location>
</feature>
<feature type="transmembrane region" description="Helical" evidence="1">
    <location>
        <begin position="364"/>
        <end position="384"/>
    </location>
</feature>
<gene>
    <name evidence="2" type="ORF">D4741_08095</name>
</gene>
<feature type="transmembrane region" description="Helical" evidence="1">
    <location>
        <begin position="133"/>
        <end position="151"/>
    </location>
</feature>
<dbReference type="RefSeq" id="WP_119852585.1">
    <property type="nucleotide sequence ID" value="NZ_QYSE01000001.1"/>
</dbReference>
<dbReference type="AlphaFoldDB" id="A0A3A3EVD1"/>
<feature type="transmembrane region" description="Helical" evidence="1">
    <location>
        <begin position="204"/>
        <end position="228"/>
    </location>
</feature>
<sequence length="429" mass="49765">MNADDSLAFASQQQQINTKLLITGSLLLASWLFLPFLAWVAGVFVYAFAVQKNKFDSAIVFFVVFSLSVLIASRHIGYLWGGADDMPSYLMAYERYTSFSSMLPTSLLYAKHADFLFALYSWVVATLTNNHSFLYYFTTLALTYLLIWKFCKLVENPSPLLCFLMIVFFYKFFQSQWHLIRACMAVPILLYGIWYSHKNRKQGIAIFVLGSLMHFSTSFLLLPLLIFSKHLNRRWNVEQLILLILAFIFAAVFGVLAIKGIGSVINHYMINKILTRLVFEPSFSKLPSLLFFIFVTIVALPGYIKTTSSTYIRLFNMMSFLTLLSFIALFFIGDELHRILLPLYLLYAPLMLLAFQYITPKLITGTFLFLVIAFHMAAFSYVLLINESNFFYQDEKYRHPIENKGLDYFLTFKHYSETDITYYDGYRNK</sequence>
<dbReference type="EMBL" id="QYSE01000001">
    <property type="protein sequence ID" value="RJF38011.1"/>
    <property type="molecule type" value="Genomic_DNA"/>
</dbReference>
<feature type="transmembrane region" description="Helical" evidence="1">
    <location>
        <begin position="240"/>
        <end position="265"/>
    </location>
</feature>
<comment type="caution">
    <text evidence="2">The sequence shown here is derived from an EMBL/GenBank/DDBJ whole genome shotgun (WGS) entry which is preliminary data.</text>
</comment>
<name>A0A3A3EVD1_9GAMM</name>
<keyword evidence="1" id="KW-1133">Transmembrane helix</keyword>
<feature type="transmembrane region" description="Helical" evidence="1">
    <location>
        <begin position="310"/>
        <end position="332"/>
    </location>
</feature>
<reference evidence="2 3" key="1">
    <citation type="submission" date="2018-09" db="EMBL/GenBank/DDBJ databases">
        <title>Identification of marine bacteria producing industrial enzymes.</title>
        <authorList>
            <person name="Cheng T.H."/>
            <person name="Saidin J."/>
            <person name="Muhd D.D."/>
            <person name="Isa M.N.M."/>
            <person name="Bakar M.F.A."/>
            <person name="Ismail N."/>
        </authorList>
    </citation>
    <scope>NUCLEOTIDE SEQUENCE [LARGE SCALE GENOMIC DNA]</scope>
    <source>
        <strain evidence="2 3">MNAD 1.6</strain>
    </source>
</reference>
<accession>A0A3A3EVD1</accession>
<dbReference type="Proteomes" id="UP000265938">
    <property type="component" value="Unassembled WGS sequence"/>
</dbReference>
<feature type="transmembrane region" description="Helical" evidence="1">
    <location>
        <begin position="339"/>
        <end position="358"/>
    </location>
</feature>
<feature type="transmembrane region" description="Helical" evidence="1">
    <location>
        <begin position="20"/>
        <end position="47"/>
    </location>
</feature>
<evidence type="ECO:0000256" key="1">
    <source>
        <dbReference type="SAM" id="Phobius"/>
    </source>
</evidence>